<dbReference type="PIR" id="T20080">
    <property type="entry name" value="T20080"/>
</dbReference>
<feature type="region of interest" description="Disordered" evidence="1">
    <location>
        <begin position="25"/>
        <end position="56"/>
    </location>
</feature>
<dbReference type="GO" id="GO:0015718">
    <property type="term" value="P:monocarboxylic acid transport"/>
    <property type="evidence" value="ECO:0000318"/>
    <property type="project" value="GO_Central"/>
</dbReference>
<feature type="region of interest" description="Disordered" evidence="1">
    <location>
        <begin position="406"/>
        <end position="440"/>
    </location>
</feature>
<dbReference type="FunCoup" id="Q18712">
    <property type="interactions" value="118"/>
</dbReference>
<feature type="transmembrane region" description="Helical" evidence="2">
    <location>
        <begin position="638"/>
        <end position="658"/>
    </location>
</feature>
<sequence length="771" mass="85557">MTARRRPSMRTRMKAEDVSCWVEHNQQPFSPSDEPRVRFEAPAPVSARSDDSDAESVESLTERPVYKDGGYGWLVVLASFLMHAVCDGASFCFGIVFVKIQEHFQCGRFVSMITASMFLSLPLIMSPVAGIVSDILGCRMSIIIGASICTVSCIIAMFCSHIFFFMISFGLGCGVGMSFIYNAAIVIVTYYFEKRRGLATSFAVSGTGVGTVIYPILLNLSMIYLASFVSDIRIILIFFAVMYFVIAVIGFFIKDVEWESDKTDFKLRKFQKYIAKMDDEKENNTNPTDAFMRHAISLPNLNILNNHSGSIQSICDAAKAERKSDKPTRSKSVALFDNKHQMSSIPEYSMLNTNLANLEHLDLELANSPCTTVRAQRRRVISKVSMSVDQINELEDEAFHINLFQSSTESESDDESSSDDSEMSNDGDSSSSELSEKNLDEPTTKLINKNLENVAFRATSSVPNSARMNRNSVAAGTSNMFGGRVIASNAIQSRHATNLIAMGKIPSAPMLVARKNRKSMIGKPIQGFYKKWLETEKPIYQEVIHCRAYIYLALSVLCLYFILDVPYVCFYEYSIDTLKMEESEANYIYYSIGISNFISVLLFGTLADWTRKHITTIYASSMVGVGITIMFSTRINSLVELVIVGVCFGVTITSNYVLQSILVTICFEDVNLFQVAYSLIAMIEGVASLIGPPIFALVREATGGYTVVFFISGIFALASGFFGFMFSYEMNKRNTGDKDSIESGKPTELTNGNNRQTSTGSGAEQETLLDV</sequence>
<dbReference type="InParanoid" id="Q18712"/>
<evidence type="ECO:0000313" key="5">
    <source>
        <dbReference type="WormBase" id="C49F8.2"/>
    </source>
</evidence>
<dbReference type="Gene3D" id="1.20.1250.20">
    <property type="entry name" value="MFS general substrate transporter like domains"/>
    <property type="match status" value="2"/>
</dbReference>
<dbReference type="FunFam" id="1.20.1250.20:FF:000851">
    <property type="entry name" value="Gon-2 Extragenic Modifier"/>
    <property type="match status" value="1"/>
</dbReference>
<feature type="transmembrane region" description="Helical" evidence="2">
    <location>
        <begin position="707"/>
        <end position="728"/>
    </location>
</feature>
<feature type="transmembrane region" description="Helical" evidence="2">
    <location>
        <begin position="71"/>
        <end position="97"/>
    </location>
</feature>
<feature type="region of interest" description="Disordered" evidence="1">
    <location>
        <begin position="737"/>
        <end position="771"/>
    </location>
</feature>
<dbReference type="STRING" id="6239.C49F8.2.1"/>
<accession>Q18712</accession>
<evidence type="ECO:0000313" key="4">
    <source>
        <dbReference type="Proteomes" id="UP000001940"/>
    </source>
</evidence>
<dbReference type="GeneID" id="181458"/>
<keyword evidence="2" id="KW-0812">Transmembrane</keyword>
<dbReference type="EMBL" id="BX284606">
    <property type="protein sequence ID" value="CAA94126.2"/>
    <property type="molecule type" value="Genomic_DNA"/>
</dbReference>
<feature type="transmembrane region" description="Helical" evidence="2">
    <location>
        <begin position="142"/>
        <end position="163"/>
    </location>
</feature>
<dbReference type="InterPro" id="IPR050327">
    <property type="entry name" value="Proton-linked_MCT"/>
</dbReference>
<evidence type="ECO:0000256" key="1">
    <source>
        <dbReference type="SAM" id="MobiDB-lite"/>
    </source>
</evidence>
<dbReference type="HOGENOM" id="CLU_001265_59_2_1"/>
<dbReference type="PANTHER" id="PTHR11360">
    <property type="entry name" value="MONOCARBOXYLATE TRANSPORTER"/>
    <property type="match status" value="1"/>
</dbReference>
<dbReference type="Pfam" id="PF07690">
    <property type="entry name" value="MFS_1"/>
    <property type="match status" value="1"/>
</dbReference>
<keyword evidence="2" id="KW-0472">Membrane</keyword>
<evidence type="ECO:0000256" key="2">
    <source>
        <dbReference type="SAM" id="Phobius"/>
    </source>
</evidence>
<feature type="transmembrane region" description="Helical" evidence="2">
    <location>
        <begin position="232"/>
        <end position="253"/>
    </location>
</feature>
<dbReference type="GO" id="GO:0005886">
    <property type="term" value="C:plasma membrane"/>
    <property type="evidence" value="ECO:0000314"/>
    <property type="project" value="WormBase"/>
</dbReference>
<dbReference type="Proteomes" id="UP000001940">
    <property type="component" value="Chromosome X"/>
</dbReference>
<feature type="compositionally biased region" description="Acidic residues" evidence="1">
    <location>
        <begin position="410"/>
        <end position="425"/>
    </location>
</feature>
<keyword evidence="4" id="KW-1185">Reference proteome</keyword>
<reference evidence="3 4" key="1">
    <citation type="journal article" date="1998" name="Science">
        <title>Genome sequence of the nematode C. elegans: a platform for investigating biology.</title>
        <authorList>
            <consortium name="The C. elegans sequencing consortium"/>
            <person name="Sulson J.E."/>
            <person name="Waterston R."/>
        </authorList>
    </citation>
    <scope>NUCLEOTIDE SEQUENCE [LARGE SCALE GENOMIC DNA]</scope>
    <source>
        <strain evidence="3 4">Bristol N2</strain>
    </source>
</reference>
<dbReference type="PhylomeDB" id="Q18712"/>
<keyword evidence="2" id="KW-1133">Transmembrane helix</keyword>
<dbReference type="UCSC" id="C49F8.2">
    <property type="organism name" value="c. elegans"/>
</dbReference>
<dbReference type="AGR" id="WB:WBGene00008214"/>
<feature type="compositionally biased region" description="Polar residues" evidence="1">
    <location>
        <begin position="748"/>
        <end position="764"/>
    </location>
</feature>
<feature type="transmembrane region" description="Helical" evidence="2">
    <location>
        <begin position="670"/>
        <end position="695"/>
    </location>
</feature>
<dbReference type="PANTHER" id="PTHR11360:SF297">
    <property type="entry name" value="MFS DOMAIN-CONTAINING PROTEIN"/>
    <property type="match status" value="1"/>
</dbReference>
<dbReference type="WormBase" id="C49F8.2">
    <property type="protein sequence ID" value="CE31456"/>
    <property type="gene ID" value="WBGene00008214"/>
    <property type="gene designation" value="gem-1"/>
</dbReference>
<dbReference type="Bgee" id="WBGene00008214">
    <property type="expression patterns" value="Expressed in pharyngeal muscle cell (C elegans) and 3 other cell types or tissues"/>
</dbReference>
<feature type="transmembrane region" description="Helical" evidence="2">
    <location>
        <begin position="548"/>
        <end position="567"/>
    </location>
</feature>
<proteinExistence type="predicted"/>
<gene>
    <name evidence="3 5" type="primary">gem-1</name>
    <name evidence="5" type="ORF">C49F8.2</name>
    <name evidence="3" type="ORF">CELE_C49F8.2</name>
</gene>
<feature type="transmembrane region" description="Helical" evidence="2">
    <location>
        <begin position="204"/>
        <end position="226"/>
    </location>
</feature>
<dbReference type="OMA" id="DCRRMTI"/>
<dbReference type="FunFam" id="1.20.1250.20:FF:000505">
    <property type="entry name" value="Predicted protein"/>
    <property type="match status" value="1"/>
</dbReference>
<feature type="transmembrane region" description="Helical" evidence="2">
    <location>
        <begin position="169"/>
        <end position="192"/>
    </location>
</feature>
<dbReference type="eggNOG" id="KOG2504">
    <property type="taxonomic scope" value="Eukaryota"/>
</dbReference>
<dbReference type="SUPFAM" id="SSF103473">
    <property type="entry name" value="MFS general substrate transporter"/>
    <property type="match status" value="1"/>
</dbReference>
<dbReference type="KEGG" id="cel:CELE_C49F8.2"/>
<dbReference type="InterPro" id="IPR011701">
    <property type="entry name" value="MFS"/>
</dbReference>
<organism evidence="3 4">
    <name type="scientific">Caenorhabditis elegans</name>
    <dbReference type="NCBI Taxonomy" id="6239"/>
    <lineage>
        <taxon>Eukaryota</taxon>
        <taxon>Metazoa</taxon>
        <taxon>Ecdysozoa</taxon>
        <taxon>Nematoda</taxon>
        <taxon>Chromadorea</taxon>
        <taxon>Rhabditida</taxon>
        <taxon>Rhabditina</taxon>
        <taxon>Rhabditomorpha</taxon>
        <taxon>Rhabditoidea</taxon>
        <taxon>Rhabditidae</taxon>
        <taxon>Peloderinae</taxon>
        <taxon>Caenorhabditis</taxon>
    </lineage>
</organism>
<evidence type="ECO:0000313" key="3">
    <source>
        <dbReference type="EMBL" id="CAA94126.2"/>
    </source>
</evidence>
<dbReference type="OrthoDB" id="410267at2759"/>
<dbReference type="InterPro" id="IPR036259">
    <property type="entry name" value="MFS_trans_sf"/>
</dbReference>
<dbReference type="RefSeq" id="NP_001379120.1">
    <property type="nucleotide sequence ID" value="NM_001392871.1"/>
</dbReference>
<feature type="transmembrane region" description="Helical" evidence="2">
    <location>
        <begin position="587"/>
        <end position="607"/>
    </location>
</feature>
<dbReference type="CTD" id="181458"/>
<feature type="transmembrane region" description="Helical" evidence="2">
    <location>
        <begin position="109"/>
        <end position="130"/>
    </location>
</feature>
<dbReference type="TCDB" id="2.A.1.13.22">
    <property type="family name" value="the major facilitator superfamily (mfs)"/>
</dbReference>
<feature type="transmembrane region" description="Helical" evidence="2">
    <location>
        <begin position="614"/>
        <end position="632"/>
    </location>
</feature>
<dbReference type="PaxDb" id="6239-C49F8.2"/>
<name>Q18712_CAEEL</name>
<protein>
    <submittedName>
        <fullName evidence="3">MFS domain-containing protein</fullName>
    </submittedName>
</protein>
<dbReference type="GO" id="GO:0008028">
    <property type="term" value="F:monocarboxylic acid transmembrane transporter activity"/>
    <property type="evidence" value="ECO:0000318"/>
    <property type="project" value="GO_Central"/>
</dbReference>
<dbReference type="AlphaFoldDB" id="Q18712"/>